<dbReference type="Proteomes" id="UP001215280">
    <property type="component" value="Unassembled WGS sequence"/>
</dbReference>
<keyword evidence="1" id="KW-1133">Transmembrane helix</keyword>
<feature type="transmembrane region" description="Helical" evidence="1">
    <location>
        <begin position="173"/>
        <end position="197"/>
    </location>
</feature>
<proteinExistence type="predicted"/>
<feature type="transmembrane region" description="Helical" evidence="1">
    <location>
        <begin position="90"/>
        <end position="118"/>
    </location>
</feature>
<sequence length="318" mass="34628">MSSQDAELFAIRDIYLNITFLQVFVHGIYSAIFFLALYAMIFKRKTPAAFFVIVLTMYTIATIQTGLHWASIRDAFVRHGSSPTDTVNSLGSPTLALTVLSGTMLIGNTLLADCVLIFRCFAVWNRDWRAIVLPVLTTLSATALGILSVFETAQVVELGGNLSSDPPKFVDYARPYFCLCLATTLLATILIVFRIVWITRYNAGTAFSGYRAVIEMVVESALLYSASLIVYIGILFGSAASNDDGYAQAILIEMTGIAPTLIVARVSFGLARPSSSWQRTTKTAPSSNFAASTTATTLQFSKNLDLESNPAMEKEPST</sequence>
<evidence type="ECO:0000256" key="1">
    <source>
        <dbReference type="SAM" id="Phobius"/>
    </source>
</evidence>
<accession>A0AAD7N192</accession>
<dbReference type="AlphaFoldDB" id="A0AAD7N192"/>
<feature type="transmembrane region" description="Helical" evidence="1">
    <location>
        <begin position="246"/>
        <end position="268"/>
    </location>
</feature>
<feature type="transmembrane region" description="Helical" evidence="1">
    <location>
        <begin position="217"/>
        <end position="240"/>
    </location>
</feature>
<feature type="transmembrane region" description="Helical" evidence="1">
    <location>
        <begin position="20"/>
        <end position="41"/>
    </location>
</feature>
<protein>
    <submittedName>
        <fullName evidence="2">Uncharacterized protein</fullName>
    </submittedName>
</protein>
<comment type="caution">
    <text evidence="2">The sequence shown here is derived from an EMBL/GenBank/DDBJ whole genome shotgun (WGS) entry which is preliminary data.</text>
</comment>
<reference evidence="2" key="1">
    <citation type="submission" date="2023-03" db="EMBL/GenBank/DDBJ databases">
        <title>Massive genome expansion in bonnet fungi (Mycena s.s.) driven by repeated elements and novel gene families across ecological guilds.</title>
        <authorList>
            <consortium name="Lawrence Berkeley National Laboratory"/>
            <person name="Harder C.B."/>
            <person name="Miyauchi S."/>
            <person name="Viragh M."/>
            <person name="Kuo A."/>
            <person name="Thoen E."/>
            <person name="Andreopoulos B."/>
            <person name="Lu D."/>
            <person name="Skrede I."/>
            <person name="Drula E."/>
            <person name="Henrissat B."/>
            <person name="Morin E."/>
            <person name="Kohler A."/>
            <person name="Barry K."/>
            <person name="LaButti K."/>
            <person name="Morin E."/>
            <person name="Salamov A."/>
            <person name="Lipzen A."/>
            <person name="Mereny Z."/>
            <person name="Hegedus B."/>
            <person name="Baldrian P."/>
            <person name="Stursova M."/>
            <person name="Weitz H."/>
            <person name="Taylor A."/>
            <person name="Grigoriev I.V."/>
            <person name="Nagy L.G."/>
            <person name="Martin F."/>
            <person name="Kauserud H."/>
        </authorList>
    </citation>
    <scope>NUCLEOTIDE SEQUENCE</scope>
    <source>
        <strain evidence="2">CBHHK188m</strain>
    </source>
</reference>
<keyword evidence="1" id="KW-0472">Membrane</keyword>
<name>A0AAD7N192_9AGAR</name>
<keyword evidence="1" id="KW-0812">Transmembrane</keyword>
<keyword evidence="3" id="KW-1185">Reference proteome</keyword>
<feature type="transmembrane region" description="Helical" evidence="1">
    <location>
        <begin position="48"/>
        <end position="70"/>
    </location>
</feature>
<evidence type="ECO:0000313" key="2">
    <source>
        <dbReference type="EMBL" id="KAJ7741198.1"/>
    </source>
</evidence>
<dbReference type="EMBL" id="JARJLG010000124">
    <property type="protein sequence ID" value="KAJ7741198.1"/>
    <property type="molecule type" value="Genomic_DNA"/>
</dbReference>
<gene>
    <name evidence="2" type="ORF">DFH07DRAFT_59460</name>
</gene>
<evidence type="ECO:0000313" key="3">
    <source>
        <dbReference type="Proteomes" id="UP001215280"/>
    </source>
</evidence>
<feature type="transmembrane region" description="Helical" evidence="1">
    <location>
        <begin position="130"/>
        <end position="153"/>
    </location>
</feature>
<organism evidence="2 3">
    <name type="scientific">Mycena maculata</name>
    <dbReference type="NCBI Taxonomy" id="230809"/>
    <lineage>
        <taxon>Eukaryota</taxon>
        <taxon>Fungi</taxon>
        <taxon>Dikarya</taxon>
        <taxon>Basidiomycota</taxon>
        <taxon>Agaricomycotina</taxon>
        <taxon>Agaricomycetes</taxon>
        <taxon>Agaricomycetidae</taxon>
        <taxon>Agaricales</taxon>
        <taxon>Marasmiineae</taxon>
        <taxon>Mycenaceae</taxon>
        <taxon>Mycena</taxon>
    </lineage>
</organism>